<dbReference type="InterPro" id="IPR004991">
    <property type="entry name" value="Aerolysin-like"/>
</dbReference>
<dbReference type="Gene3D" id="2.170.15.10">
    <property type="entry name" value="Proaerolysin, chain A, domain 3"/>
    <property type="match status" value="1"/>
</dbReference>
<dbReference type="EMBL" id="JARKIB010000059">
    <property type="protein sequence ID" value="KAJ7752341.1"/>
    <property type="molecule type" value="Genomic_DNA"/>
</dbReference>
<proteinExistence type="predicted"/>
<evidence type="ECO:0000313" key="1">
    <source>
        <dbReference type="EMBL" id="KAJ7752341.1"/>
    </source>
</evidence>
<evidence type="ECO:0000313" key="2">
    <source>
        <dbReference type="Proteomes" id="UP001215598"/>
    </source>
</evidence>
<protein>
    <submittedName>
        <fullName evidence="1">Uncharacterized protein</fullName>
    </submittedName>
</protein>
<gene>
    <name evidence="1" type="ORF">B0H16DRAFT_1837454</name>
</gene>
<sequence length="340" mass="36954">MSYSTGKPLFSTAAKFGLADDAKQKNANQYFSLVRDVGAKTPGSNDVFSGPFLFKAKESQEFLFANGKVSTKQGTGGGAHYYQDECYFLLYPGKFGFQSMFRLVSLAGDGPRVISVPSGGTSVVDQAFSILNEIDSDQYFWFDYEDMKLDRIVYEPAALGQPPSGKVVLGATQYFFNNGPATQTQKIEYTEVLSNTNSFQYTGGLMYSETFEASGGLPVVANGKVVVGSTQSVGWTLGTVQMVDETHNVQISLNIPPYTNASAVVTISVGKAEVPYILYLSSKLTGTRAQSKGIYRGSTGWDTTVIYGKVSPFARLVEPWECRRDTPNPIPLAANTRPTD</sequence>
<dbReference type="Pfam" id="PF03318">
    <property type="entry name" value="ETX_MTX2"/>
    <property type="match status" value="1"/>
</dbReference>
<name>A0AAD7J155_9AGAR</name>
<comment type="caution">
    <text evidence="1">The sequence shown here is derived from an EMBL/GenBank/DDBJ whole genome shotgun (WGS) entry which is preliminary data.</text>
</comment>
<reference evidence="1" key="1">
    <citation type="submission" date="2023-03" db="EMBL/GenBank/DDBJ databases">
        <title>Massive genome expansion in bonnet fungi (Mycena s.s.) driven by repeated elements and novel gene families across ecological guilds.</title>
        <authorList>
            <consortium name="Lawrence Berkeley National Laboratory"/>
            <person name="Harder C.B."/>
            <person name="Miyauchi S."/>
            <person name="Viragh M."/>
            <person name="Kuo A."/>
            <person name="Thoen E."/>
            <person name="Andreopoulos B."/>
            <person name="Lu D."/>
            <person name="Skrede I."/>
            <person name="Drula E."/>
            <person name="Henrissat B."/>
            <person name="Morin E."/>
            <person name="Kohler A."/>
            <person name="Barry K."/>
            <person name="LaButti K."/>
            <person name="Morin E."/>
            <person name="Salamov A."/>
            <person name="Lipzen A."/>
            <person name="Mereny Z."/>
            <person name="Hegedus B."/>
            <person name="Baldrian P."/>
            <person name="Stursova M."/>
            <person name="Weitz H."/>
            <person name="Taylor A."/>
            <person name="Grigoriev I.V."/>
            <person name="Nagy L.G."/>
            <person name="Martin F."/>
            <person name="Kauserud H."/>
        </authorList>
    </citation>
    <scope>NUCLEOTIDE SEQUENCE</scope>
    <source>
        <strain evidence="1">CBHHK182m</strain>
    </source>
</reference>
<dbReference type="AlphaFoldDB" id="A0AAD7J155"/>
<accession>A0AAD7J155</accession>
<dbReference type="Proteomes" id="UP001215598">
    <property type="component" value="Unassembled WGS sequence"/>
</dbReference>
<dbReference type="Gene3D" id="2.80.10.50">
    <property type="match status" value="1"/>
</dbReference>
<keyword evidence="2" id="KW-1185">Reference proteome</keyword>
<organism evidence="1 2">
    <name type="scientific">Mycena metata</name>
    <dbReference type="NCBI Taxonomy" id="1033252"/>
    <lineage>
        <taxon>Eukaryota</taxon>
        <taxon>Fungi</taxon>
        <taxon>Dikarya</taxon>
        <taxon>Basidiomycota</taxon>
        <taxon>Agaricomycotina</taxon>
        <taxon>Agaricomycetes</taxon>
        <taxon>Agaricomycetidae</taxon>
        <taxon>Agaricales</taxon>
        <taxon>Marasmiineae</taxon>
        <taxon>Mycenaceae</taxon>
        <taxon>Mycena</taxon>
    </lineage>
</organism>
<dbReference type="SUPFAM" id="SSF56973">
    <property type="entry name" value="Aerolisin/ETX pore-forming domain"/>
    <property type="match status" value="1"/>
</dbReference>